<gene>
    <name evidence="1" type="ORF">P3T76_015591</name>
</gene>
<accession>A0AAD9FZ32</accession>
<protein>
    <submittedName>
        <fullName evidence="1">Uncharacterized protein</fullName>
    </submittedName>
</protein>
<reference evidence="1" key="1">
    <citation type="submission" date="2023-08" db="EMBL/GenBank/DDBJ databases">
        <title>Reference Genome Resource for the Citrus Pathogen Phytophthora citrophthora.</title>
        <authorList>
            <person name="Moller H."/>
            <person name="Coetzee B."/>
            <person name="Rose L.J."/>
            <person name="Van Niekerk J.M."/>
        </authorList>
    </citation>
    <scope>NUCLEOTIDE SEQUENCE</scope>
    <source>
        <strain evidence="1">STE-U-9442</strain>
    </source>
</reference>
<evidence type="ECO:0000313" key="2">
    <source>
        <dbReference type="Proteomes" id="UP001259832"/>
    </source>
</evidence>
<sequence length="64" mass="7694">MIELIEKRLLDIKLYRHATNNKDDNVDVSLKQLHDVYRSLTRPIIRHSRAAWREPLRLGRRCAE</sequence>
<dbReference type="AlphaFoldDB" id="A0AAD9FZ32"/>
<dbReference type="EMBL" id="JASMQC010000055">
    <property type="protein sequence ID" value="KAK1928951.1"/>
    <property type="molecule type" value="Genomic_DNA"/>
</dbReference>
<evidence type="ECO:0000313" key="1">
    <source>
        <dbReference type="EMBL" id="KAK1928951.1"/>
    </source>
</evidence>
<comment type="caution">
    <text evidence="1">The sequence shown here is derived from an EMBL/GenBank/DDBJ whole genome shotgun (WGS) entry which is preliminary data.</text>
</comment>
<dbReference type="Proteomes" id="UP001259832">
    <property type="component" value="Unassembled WGS sequence"/>
</dbReference>
<keyword evidence="2" id="KW-1185">Reference proteome</keyword>
<organism evidence="1 2">
    <name type="scientific">Phytophthora citrophthora</name>
    <dbReference type="NCBI Taxonomy" id="4793"/>
    <lineage>
        <taxon>Eukaryota</taxon>
        <taxon>Sar</taxon>
        <taxon>Stramenopiles</taxon>
        <taxon>Oomycota</taxon>
        <taxon>Peronosporomycetes</taxon>
        <taxon>Peronosporales</taxon>
        <taxon>Peronosporaceae</taxon>
        <taxon>Phytophthora</taxon>
    </lineage>
</organism>
<name>A0AAD9FZ32_9STRA</name>
<proteinExistence type="predicted"/>